<feature type="domain" description="Heterokaryon incompatibility" evidence="1">
    <location>
        <begin position="3"/>
        <end position="119"/>
    </location>
</feature>
<accession>A0A9W9GCY3</accession>
<comment type="caution">
    <text evidence="2">The sequence shown here is derived from an EMBL/GenBank/DDBJ whole genome shotgun (WGS) entry which is preliminary data.</text>
</comment>
<evidence type="ECO:0000259" key="1">
    <source>
        <dbReference type="Pfam" id="PF06985"/>
    </source>
</evidence>
<dbReference type="Proteomes" id="UP001149165">
    <property type="component" value="Unassembled WGS sequence"/>
</dbReference>
<dbReference type="OrthoDB" id="5125733at2759"/>
<evidence type="ECO:0000313" key="2">
    <source>
        <dbReference type="EMBL" id="KAJ5116065.1"/>
    </source>
</evidence>
<proteinExistence type="predicted"/>
<reference evidence="2" key="2">
    <citation type="journal article" date="2023" name="IMA Fungus">
        <title>Comparative genomic study of the Penicillium genus elucidates a diverse pangenome and 15 lateral gene transfer events.</title>
        <authorList>
            <person name="Petersen C."/>
            <person name="Sorensen T."/>
            <person name="Nielsen M.R."/>
            <person name="Sondergaard T.E."/>
            <person name="Sorensen J.L."/>
            <person name="Fitzpatrick D.A."/>
            <person name="Frisvad J.C."/>
            <person name="Nielsen K.L."/>
        </authorList>
    </citation>
    <scope>NUCLEOTIDE SEQUENCE</scope>
    <source>
        <strain evidence="2">IBT 30069</strain>
    </source>
</reference>
<evidence type="ECO:0000313" key="3">
    <source>
        <dbReference type="Proteomes" id="UP001149165"/>
    </source>
</evidence>
<organism evidence="2 3">
    <name type="scientific">Penicillium angulare</name>
    <dbReference type="NCBI Taxonomy" id="116970"/>
    <lineage>
        <taxon>Eukaryota</taxon>
        <taxon>Fungi</taxon>
        <taxon>Dikarya</taxon>
        <taxon>Ascomycota</taxon>
        <taxon>Pezizomycotina</taxon>
        <taxon>Eurotiomycetes</taxon>
        <taxon>Eurotiomycetidae</taxon>
        <taxon>Eurotiales</taxon>
        <taxon>Aspergillaceae</taxon>
        <taxon>Penicillium</taxon>
    </lineage>
</organism>
<protein>
    <recommendedName>
        <fullName evidence="1">Heterokaryon incompatibility domain-containing protein</fullName>
    </recommendedName>
</protein>
<dbReference type="PANTHER" id="PTHR33112:SF16">
    <property type="entry name" value="HETEROKARYON INCOMPATIBILITY DOMAIN-CONTAINING PROTEIN"/>
    <property type="match status" value="1"/>
</dbReference>
<dbReference type="EMBL" id="JAPQKH010000001">
    <property type="protein sequence ID" value="KAJ5116065.1"/>
    <property type="molecule type" value="Genomic_DNA"/>
</dbReference>
<reference evidence="2" key="1">
    <citation type="submission" date="2022-11" db="EMBL/GenBank/DDBJ databases">
        <authorList>
            <person name="Petersen C."/>
        </authorList>
    </citation>
    <scope>NUCLEOTIDE SEQUENCE</scope>
    <source>
        <strain evidence="2">IBT 30069</strain>
    </source>
</reference>
<dbReference type="Pfam" id="PF06985">
    <property type="entry name" value="HET"/>
    <property type="match status" value="1"/>
</dbReference>
<gene>
    <name evidence="2" type="ORF">N7456_000413</name>
</gene>
<name>A0A9W9GCY3_9EURO</name>
<dbReference type="InterPro" id="IPR010730">
    <property type="entry name" value="HET"/>
</dbReference>
<dbReference type="PANTHER" id="PTHR33112">
    <property type="entry name" value="DOMAIN PROTEIN, PUTATIVE-RELATED"/>
    <property type="match status" value="1"/>
</dbReference>
<keyword evidence="3" id="KW-1185">Reference proteome</keyword>
<dbReference type="AlphaFoldDB" id="A0A9W9GCY3"/>
<sequence length="476" mass="53646">METLPPTIRNAIKITRALSIPYLWVDALCIAQDVEEEKARDIAKMQALYSSSALTIIAASVASVYEDFLDPRVEPEHLYKIPARIGPGLFGSMSINALKGACYDERFEPIAKRGWTLQEQLLSNRSLIFNSRTMMWRCENSVRNFGNSLYFPHDLDCGYNDNDEKYSLNLHSIFNNKNDRHSKKENALSCWLRLVTVYSLRSTTFEHDKLNALASIASHPSFSQTLGPGYFAGLWQHELARQLTWCTSRWHRTLAEGDSFTFHRPQTYRAPSWPWASLEGGVINFDFDFDSEDESPPDVICEIMSCSTEPVSPAGNPFGEIRSAQLNLRASARKAWFNPSTSNVFIIPGSITSVSTASNPDGCMVTFEEALQKHKHDFASSGLDSDLVEEDPEETYLDGTYFPNMEGTCDETGLSEPILALCVAITMRKEVNDSVGGLIHVKSEDRSTVKWKRIGVFERGRNHDFQHEPKVEICIV</sequence>